<evidence type="ECO:0000313" key="2">
    <source>
        <dbReference type="Proteomes" id="UP000266005"/>
    </source>
</evidence>
<accession>A0A399SHC2</accession>
<dbReference type="Proteomes" id="UP000266005">
    <property type="component" value="Unassembled WGS sequence"/>
</dbReference>
<organism evidence="1 2">
    <name type="scientific">Pontibacter oryzae</name>
    <dbReference type="NCBI Taxonomy" id="2304593"/>
    <lineage>
        <taxon>Bacteria</taxon>
        <taxon>Pseudomonadati</taxon>
        <taxon>Bacteroidota</taxon>
        <taxon>Cytophagia</taxon>
        <taxon>Cytophagales</taxon>
        <taxon>Hymenobacteraceae</taxon>
        <taxon>Pontibacter</taxon>
    </lineage>
</organism>
<reference evidence="2" key="1">
    <citation type="submission" date="2018-08" db="EMBL/GenBank/DDBJ databases">
        <title>Mucilaginibacter sp. MYSH2.</title>
        <authorList>
            <person name="Seo T."/>
        </authorList>
    </citation>
    <scope>NUCLEOTIDE SEQUENCE [LARGE SCALE GENOMIC DNA]</scope>
    <source>
        <strain evidence="2">KIRAN</strain>
    </source>
</reference>
<keyword evidence="2" id="KW-1185">Reference proteome</keyword>
<evidence type="ECO:0008006" key="3">
    <source>
        <dbReference type="Google" id="ProtNLM"/>
    </source>
</evidence>
<dbReference type="AlphaFoldDB" id="A0A399SHC2"/>
<dbReference type="RefSeq" id="WP_119431211.1">
    <property type="nucleotide sequence ID" value="NZ_QWGE01000002.1"/>
</dbReference>
<dbReference type="EMBL" id="QWGE01000002">
    <property type="protein sequence ID" value="RIJ41462.1"/>
    <property type="molecule type" value="Genomic_DNA"/>
</dbReference>
<dbReference type="OrthoDB" id="6400528at2"/>
<comment type="caution">
    <text evidence="1">The sequence shown here is derived from an EMBL/GenBank/DDBJ whole genome shotgun (WGS) entry which is preliminary data.</text>
</comment>
<name>A0A399SHC2_9BACT</name>
<sequence length="330" mass="38414">MAVTLSSDSVIYIACPAREVTGGPEAMHQLFYKLTCLGYNAQLYYFPGNTKDPVPPRYQQYKPTFVTKIEDNAKHVLIVPEVSTFLLSTYKHIQKAIWWLSVDNYFASLALERNRSGFSALKRLITLKRHFRLDDTQANQHYHFAQSTYAYTFLENRGIANLYYLSDYLNASYFEGYTRQKKHDQVLYNPKKGIENTRVLIEASPEITWIPIENMTVPEVKQLLAKSKVYVDFGAHPGKDRFPREAVMNECCVITGRDGSANFQEDVPILDKYKFQHVASSSTEIINLIKQCFTHFETLTQDFDLYRKRVLQEEKHFEHEIISIFKKQEI</sequence>
<protein>
    <recommendedName>
        <fullName evidence="3">Glycosyltransferase family 1 protein</fullName>
    </recommendedName>
</protein>
<evidence type="ECO:0000313" key="1">
    <source>
        <dbReference type="EMBL" id="RIJ41462.1"/>
    </source>
</evidence>
<gene>
    <name evidence="1" type="ORF">D1627_05325</name>
</gene>
<proteinExistence type="predicted"/>